<organism evidence="1 2">
    <name type="scientific">Tritrichomonas musculus</name>
    <dbReference type="NCBI Taxonomy" id="1915356"/>
    <lineage>
        <taxon>Eukaryota</taxon>
        <taxon>Metamonada</taxon>
        <taxon>Parabasalia</taxon>
        <taxon>Tritrichomonadida</taxon>
        <taxon>Tritrichomonadidae</taxon>
        <taxon>Tritrichomonas</taxon>
    </lineage>
</organism>
<evidence type="ECO:0000313" key="2">
    <source>
        <dbReference type="Proteomes" id="UP001470230"/>
    </source>
</evidence>
<dbReference type="EMBL" id="JAPFFF010000010">
    <property type="protein sequence ID" value="KAK8881248.1"/>
    <property type="molecule type" value="Genomic_DNA"/>
</dbReference>
<name>A0ABR2JRK0_9EUKA</name>
<dbReference type="SUPFAM" id="SSF52058">
    <property type="entry name" value="L domain-like"/>
    <property type="match status" value="2"/>
</dbReference>
<comment type="caution">
    <text evidence="1">The sequence shown here is derived from an EMBL/GenBank/DDBJ whole genome shotgun (WGS) entry which is preliminary data.</text>
</comment>
<dbReference type="InterPro" id="IPR026906">
    <property type="entry name" value="LRR_5"/>
</dbReference>
<dbReference type="InterPro" id="IPR053139">
    <property type="entry name" value="Surface_bspA-like"/>
</dbReference>
<sequence length="512" mass="59996">MYSIECEDTINYDFLQNVDALFQLWFKASKEYEPKCSDIINRLKMRLKHLNQQNISKKIISYIIDLYNDFADYYDYNIIRDNEKISEMNNNIISTVDELSLWLDISLYFPRSKKMIDNHFNNKIIQDCLVYSINKIEKTAEVIGCILEKSTITIPSKIIYETHEYTVIGIYQKAFKKTKCIKTVQFPLDSKLKTIGKRAFYLSQIESISIPVNLQEIHEESFSNCRYLHEIRILTNSNLKFIGKNAFYGCPFEYINIPSSLIKIGERAFYFCYQLRQVYISNDSNLQIIEKEAFAYSSIENISIPKNLKELKEGCFKETFNLNKIDVSPNNQMYKVYDNSFIISKSSPEKEYFDTLFFSTRDIENVIIPDFIEIIAKYAFDRCKKIRNVKIPINSKLQIIECNAFSSSSIEKIILPCHLKKICRHAFAFCDKLQNVEIHPNSQLQIIEKEAFYHSTIESISFPTSLHELQEGWCIQANKLVKINIMQNNNNIVIYDNKFVLGKSSPEKETQN</sequence>
<dbReference type="Pfam" id="PF13306">
    <property type="entry name" value="LRR_5"/>
    <property type="match status" value="2"/>
</dbReference>
<keyword evidence="2" id="KW-1185">Reference proteome</keyword>
<proteinExistence type="predicted"/>
<dbReference type="InterPro" id="IPR032675">
    <property type="entry name" value="LRR_dom_sf"/>
</dbReference>
<accession>A0ABR2JRK0</accession>
<dbReference type="PANTHER" id="PTHR45661">
    <property type="entry name" value="SURFACE ANTIGEN"/>
    <property type="match status" value="1"/>
</dbReference>
<protein>
    <submittedName>
        <fullName evidence="1">Uncharacterized protein</fullName>
    </submittedName>
</protein>
<dbReference type="Proteomes" id="UP001470230">
    <property type="component" value="Unassembled WGS sequence"/>
</dbReference>
<gene>
    <name evidence="1" type="ORF">M9Y10_003982</name>
</gene>
<dbReference type="Gene3D" id="3.80.10.10">
    <property type="entry name" value="Ribonuclease Inhibitor"/>
    <property type="match status" value="2"/>
</dbReference>
<evidence type="ECO:0000313" key="1">
    <source>
        <dbReference type="EMBL" id="KAK8881248.1"/>
    </source>
</evidence>
<dbReference type="PANTHER" id="PTHR45661:SF3">
    <property type="entry name" value="IG-LIKE DOMAIN-CONTAINING PROTEIN"/>
    <property type="match status" value="1"/>
</dbReference>
<reference evidence="1 2" key="1">
    <citation type="submission" date="2024-04" db="EMBL/GenBank/DDBJ databases">
        <title>Tritrichomonas musculus Genome.</title>
        <authorList>
            <person name="Alves-Ferreira E."/>
            <person name="Grigg M."/>
            <person name="Lorenzi H."/>
            <person name="Galac M."/>
        </authorList>
    </citation>
    <scope>NUCLEOTIDE SEQUENCE [LARGE SCALE GENOMIC DNA]</scope>
    <source>
        <strain evidence="1 2">EAF2021</strain>
    </source>
</reference>